<gene>
    <name evidence="2" type="ORF">JKIAZH3_G1243</name>
</gene>
<dbReference type="PROSITE" id="PS51257">
    <property type="entry name" value="PROKAR_LIPOPROTEIN"/>
    <property type="match status" value="1"/>
</dbReference>
<evidence type="ECO:0000313" key="3">
    <source>
        <dbReference type="Proteomes" id="UP000836402"/>
    </source>
</evidence>
<feature type="compositionally biased region" description="Basic and acidic residues" evidence="1">
    <location>
        <begin position="139"/>
        <end position="151"/>
    </location>
</feature>
<name>A0ABN7IPP3_9BASI</name>
<evidence type="ECO:0000313" key="2">
    <source>
        <dbReference type="EMBL" id="CAD6908698.1"/>
    </source>
</evidence>
<proteinExistence type="predicted"/>
<dbReference type="EMBL" id="CAJHJG010001074">
    <property type="protein sequence ID" value="CAD6908698.1"/>
    <property type="molecule type" value="Genomic_DNA"/>
</dbReference>
<accession>A0ABN7IPP3</accession>
<keyword evidence="3" id="KW-1185">Reference proteome</keyword>
<evidence type="ECO:0000256" key="1">
    <source>
        <dbReference type="SAM" id="MobiDB-lite"/>
    </source>
</evidence>
<sequence length="177" mass="18986">MARGYALQHPLLRATSTSHHHLATTSSAVATASCPIAQPPRPVGLTLGRNLEVWHDLPLIGSLRPILGPGVTNSLRTSTSSASLRVRSSLGWGAPSSVRMPGAWDALADYENAPTKSPELEFGVAMRYGAWEWRTGSGTDRRRAVNEESSTRRYPARSEVCSSSQSPTLQASSRCGC</sequence>
<organism evidence="2 3">
    <name type="scientific">Tilletia caries</name>
    <name type="common">wheat bunt fungus</name>
    <dbReference type="NCBI Taxonomy" id="13290"/>
    <lineage>
        <taxon>Eukaryota</taxon>
        <taxon>Fungi</taxon>
        <taxon>Dikarya</taxon>
        <taxon>Basidiomycota</taxon>
        <taxon>Ustilaginomycotina</taxon>
        <taxon>Exobasidiomycetes</taxon>
        <taxon>Tilletiales</taxon>
        <taxon>Tilletiaceae</taxon>
        <taxon>Tilletia</taxon>
    </lineage>
</organism>
<feature type="compositionally biased region" description="Low complexity" evidence="1">
    <location>
        <begin position="162"/>
        <end position="177"/>
    </location>
</feature>
<feature type="region of interest" description="Disordered" evidence="1">
    <location>
        <begin position="137"/>
        <end position="177"/>
    </location>
</feature>
<comment type="caution">
    <text evidence="2">The sequence shown here is derived from an EMBL/GenBank/DDBJ whole genome shotgun (WGS) entry which is preliminary data.</text>
</comment>
<dbReference type="Proteomes" id="UP000836402">
    <property type="component" value="Unassembled WGS sequence"/>
</dbReference>
<protein>
    <submittedName>
        <fullName evidence="2">Uncharacterized protein</fullName>
    </submittedName>
</protein>
<reference evidence="2" key="1">
    <citation type="submission" date="2020-10" db="EMBL/GenBank/DDBJ databases">
        <authorList>
            <person name="Sedaghatjoo S."/>
        </authorList>
    </citation>
    <scope>NUCLEOTIDE SEQUENCE</scope>
    <source>
        <strain evidence="2">AZH3</strain>
    </source>
</reference>